<protein>
    <submittedName>
        <fullName evidence="8">Cytochrome B</fullName>
    </submittedName>
</protein>
<gene>
    <name evidence="8" type="ORF">F7D14_10065</name>
</gene>
<dbReference type="SUPFAM" id="SSF81342">
    <property type="entry name" value="Transmembrane di-heme cytochromes"/>
    <property type="match status" value="1"/>
</dbReference>
<dbReference type="GO" id="GO:0009055">
    <property type="term" value="F:electron transfer activity"/>
    <property type="evidence" value="ECO:0007669"/>
    <property type="project" value="InterPro"/>
</dbReference>
<dbReference type="Pfam" id="PF01292">
    <property type="entry name" value="Ni_hydr_CYTB"/>
    <property type="match status" value="1"/>
</dbReference>
<evidence type="ECO:0000256" key="4">
    <source>
        <dbReference type="ARBA" id="ARBA00022989"/>
    </source>
</evidence>
<keyword evidence="4 6" id="KW-1133">Transmembrane helix</keyword>
<evidence type="ECO:0000256" key="2">
    <source>
        <dbReference type="ARBA" id="ARBA00022475"/>
    </source>
</evidence>
<dbReference type="Proteomes" id="UP000422569">
    <property type="component" value="Chromosome"/>
</dbReference>
<evidence type="ECO:0000256" key="6">
    <source>
        <dbReference type="SAM" id="Phobius"/>
    </source>
</evidence>
<dbReference type="KEGG" id="mpar:F7D14_10065"/>
<dbReference type="Gene3D" id="1.20.950.20">
    <property type="entry name" value="Transmembrane di-heme cytochromes, Chain C"/>
    <property type="match status" value="1"/>
</dbReference>
<accession>A0A6B8MAU6</accession>
<evidence type="ECO:0000259" key="7">
    <source>
        <dbReference type="Pfam" id="PF01292"/>
    </source>
</evidence>
<feature type="domain" description="Cytochrome b561 bacterial/Ni-hydrogenase" evidence="7">
    <location>
        <begin position="24"/>
        <end position="199"/>
    </location>
</feature>
<dbReference type="EMBL" id="CP044331">
    <property type="protein sequence ID" value="QGM97780.1"/>
    <property type="molecule type" value="Genomic_DNA"/>
</dbReference>
<feature type="transmembrane region" description="Helical" evidence="6">
    <location>
        <begin position="166"/>
        <end position="187"/>
    </location>
</feature>
<keyword evidence="2" id="KW-1003">Cell membrane</keyword>
<keyword evidence="5 6" id="KW-0472">Membrane</keyword>
<comment type="subcellular location">
    <subcellularLocation>
        <location evidence="1">Cell membrane</location>
        <topology evidence="1">Multi-pass membrane protein</topology>
    </subcellularLocation>
</comment>
<keyword evidence="9" id="KW-1185">Reference proteome</keyword>
<keyword evidence="3 6" id="KW-0812">Transmembrane</keyword>
<reference evidence="8 9" key="1">
    <citation type="submission" date="2019-09" db="EMBL/GenBank/DDBJ databases">
        <title>Isolation and complete genome sequencing of Methylocystis species.</title>
        <authorList>
            <person name="Rumah B.L."/>
            <person name="Stead C.E."/>
            <person name="Stevens B.C."/>
            <person name="Minton N.P."/>
            <person name="Grosse-Honebrink A."/>
            <person name="Zhang Y."/>
        </authorList>
    </citation>
    <scope>NUCLEOTIDE SEQUENCE [LARGE SCALE GENOMIC DNA]</scope>
    <source>
        <strain evidence="8 9">BRCS2</strain>
    </source>
</reference>
<dbReference type="GO" id="GO:0005886">
    <property type="term" value="C:plasma membrane"/>
    <property type="evidence" value="ECO:0007669"/>
    <property type="project" value="UniProtKB-SubCell"/>
</dbReference>
<dbReference type="InterPro" id="IPR011577">
    <property type="entry name" value="Cyt_b561_bac/Ni-Hgenase"/>
</dbReference>
<name>A0A6B8MAU6_9HYPH</name>
<dbReference type="PANTHER" id="PTHR30485:SF2">
    <property type="entry name" value="BLL0597 PROTEIN"/>
    <property type="match status" value="1"/>
</dbReference>
<feature type="transmembrane region" description="Helical" evidence="6">
    <location>
        <begin position="51"/>
        <end position="74"/>
    </location>
</feature>
<evidence type="ECO:0000256" key="3">
    <source>
        <dbReference type="ARBA" id="ARBA00022692"/>
    </source>
</evidence>
<sequence>MTTLENDRLPAAAAHRAPEPLRKVWDLPVRLVHWGLVVALAGAYVTNKLGAGYFTLHLFFGYATIILVTFRILWGFVGTRHARFAHFVEGPRGVLRYVSAVGRGRHTRYVGHNPLGALMVLTLLALVGAQAVLGLFGDDEIFNSGPLAGLVTKQQSLFFTSLHRKLFYVILAAAGLHVAAVLAHVAIKKEPLIHAMIHGSKPGGLVEPDEAITSSRGRLAFILTAAIIIVLAVALQFTPTSTADLAAF</sequence>
<organism evidence="8 9">
    <name type="scientific">Methylocystis parvus</name>
    <dbReference type="NCBI Taxonomy" id="134"/>
    <lineage>
        <taxon>Bacteria</taxon>
        <taxon>Pseudomonadati</taxon>
        <taxon>Pseudomonadota</taxon>
        <taxon>Alphaproteobacteria</taxon>
        <taxon>Hyphomicrobiales</taxon>
        <taxon>Methylocystaceae</taxon>
        <taxon>Methylocystis</taxon>
    </lineage>
</organism>
<dbReference type="AlphaFoldDB" id="A0A6B8MAU6"/>
<dbReference type="InterPro" id="IPR051542">
    <property type="entry name" value="Hydrogenase_cytochrome"/>
</dbReference>
<feature type="transmembrane region" description="Helical" evidence="6">
    <location>
        <begin position="219"/>
        <end position="238"/>
    </location>
</feature>
<dbReference type="InterPro" id="IPR016174">
    <property type="entry name" value="Di-haem_cyt_TM"/>
</dbReference>
<evidence type="ECO:0000256" key="1">
    <source>
        <dbReference type="ARBA" id="ARBA00004651"/>
    </source>
</evidence>
<evidence type="ECO:0000313" key="8">
    <source>
        <dbReference type="EMBL" id="QGM97780.1"/>
    </source>
</evidence>
<dbReference type="RefSeq" id="WP_016917844.1">
    <property type="nucleotide sequence ID" value="NZ_CP044331.1"/>
</dbReference>
<dbReference type="PANTHER" id="PTHR30485">
    <property type="entry name" value="NI/FE-HYDROGENASE 1 B-TYPE CYTOCHROME SUBUNIT"/>
    <property type="match status" value="1"/>
</dbReference>
<evidence type="ECO:0000256" key="5">
    <source>
        <dbReference type="ARBA" id="ARBA00023136"/>
    </source>
</evidence>
<feature type="transmembrane region" description="Helical" evidence="6">
    <location>
        <begin position="115"/>
        <end position="136"/>
    </location>
</feature>
<proteinExistence type="predicted"/>
<evidence type="ECO:0000313" key="9">
    <source>
        <dbReference type="Proteomes" id="UP000422569"/>
    </source>
</evidence>
<dbReference type="GO" id="GO:0022904">
    <property type="term" value="P:respiratory electron transport chain"/>
    <property type="evidence" value="ECO:0007669"/>
    <property type="project" value="InterPro"/>
</dbReference>
<dbReference type="GO" id="GO:0020037">
    <property type="term" value="F:heme binding"/>
    <property type="evidence" value="ECO:0007669"/>
    <property type="project" value="TreeGrafter"/>
</dbReference>